<dbReference type="Proteomes" id="UP000677265">
    <property type="component" value="Unassembled WGS sequence"/>
</dbReference>
<reference evidence="2" key="1">
    <citation type="submission" date="2021-05" db="EMBL/GenBank/DDBJ databases">
        <title>Novel Bacillus species.</title>
        <authorList>
            <person name="Liu G."/>
        </authorList>
    </citation>
    <scope>NUCLEOTIDE SEQUENCE</scope>
    <source>
        <strain evidence="2 4">FJAT-50051</strain>
    </source>
</reference>
<keyword evidence="4" id="KW-1185">Reference proteome</keyword>
<evidence type="ECO:0000313" key="2">
    <source>
        <dbReference type="EMBL" id="MBS4184017.1"/>
    </source>
</evidence>
<feature type="region of interest" description="Disordered" evidence="1">
    <location>
        <begin position="102"/>
        <end position="129"/>
    </location>
</feature>
<dbReference type="EMBL" id="JAGYPE010000004">
    <property type="protein sequence ID" value="MBS4184017.1"/>
    <property type="molecule type" value="Genomic_DNA"/>
</dbReference>
<sequence length="129" mass="14726">MFKFFSRKKKQTKSDDGINSLLLDKLDRMIELLEKQQQEPNGKSIHIDKVQIDYLENITFQLDNIEIDELSGKLLIGTNITSSDDFAASIIQKIDKQELKQEAMSEEEAAPSNENITKTSKGFRFRNGG</sequence>
<evidence type="ECO:0000256" key="1">
    <source>
        <dbReference type="SAM" id="MobiDB-lite"/>
    </source>
</evidence>
<evidence type="ECO:0000313" key="4">
    <source>
        <dbReference type="Proteomes" id="UP000677265"/>
    </source>
</evidence>
<evidence type="ECO:0000313" key="3">
    <source>
        <dbReference type="EMBL" id="MCH6268211.1"/>
    </source>
</evidence>
<proteinExistence type="predicted"/>
<gene>
    <name evidence="3" type="ORF">KHB02_022020</name>
    <name evidence="2" type="ORF">KHB02_21735</name>
</gene>
<dbReference type="EMBL" id="JAGYPE020000051">
    <property type="protein sequence ID" value="MCH6268211.1"/>
    <property type="molecule type" value="Genomic_DNA"/>
</dbReference>
<protein>
    <submittedName>
        <fullName evidence="2">Uncharacterized protein</fullName>
    </submittedName>
</protein>
<dbReference type="AlphaFoldDB" id="A0A942T0W4"/>
<organism evidence="2">
    <name type="scientific">Neobacillus citreus</name>
    <dbReference type="NCBI Taxonomy" id="2833578"/>
    <lineage>
        <taxon>Bacteria</taxon>
        <taxon>Bacillati</taxon>
        <taxon>Bacillota</taxon>
        <taxon>Bacilli</taxon>
        <taxon>Bacillales</taxon>
        <taxon>Bacillaceae</taxon>
        <taxon>Neobacillus</taxon>
    </lineage>
</organism>
<comment type="caution">
    <text evidence="2">The sequence shown here is derived from an EMBL/GenBank/DDBJ whole genome shotgun (WGS) entry which is preliminary data.</text>
</comment>
<accession>A0A942T0W4</accession>
<dbReference type="RefSeq" id="WP_213143936.1">
    <property type="nucleotide sequence ID" value="NZ_JAGYPE020000051.1"/>
</dbReference>
<name>A0A942T0W4_9BACI</name>